<dbReference type="Proteomes" id="UP000624279">
    <property type="component" value="Unassembled WGS sequence"/>
</dbReference>
<organism evidence="1 2">
    <name type="scientific">Undibacterium flavidum</name>
    <dbReference type="NCBI Taxonomy" id="2762297"/>
    <lineage>
        <taxon>Bacteria</taxon>
        <taxon>Pseudomonadati</taxon>
        <taxon>Pseudomonadota</taxon>
        <taxon>Betaproteobacteria</taxon>
        <taxon>Burkholderiales</taxon>
        <taxon>Oxalobacteraceae</taxon>
        <taxon>Undibacterium</taxon>
    </lineage>
</organism>
<dbReference type="EMBL" id="JACOGA010000010">
    <property type="protein sequence ID" value="MBC3874277.1"/>
    <property type="molecule type" value="Genomic_DNA"/>
</dbReference>
<proteinExistence type="predicted"/>
<sequence>MSETLQAIALYDDRPFFETALRHGLRFAIITRAKIEAIEAEAPKGLVQIADTFGSKYLRPEIETARKRIVNLASLYLLETSQGDLDIAAKLIRDNTFLTLSRGGSGLLKALHALPEYALLGREQKTPIEEFLEVWSLKEKPQEYRNLLAHRKNNALEIEAGLWFGRGMDLTQTELQEEDVEANAVVRTAILKRLMDEGDAPIENQIEFAMIIEAFRTQAKSKTKGKKSAIFDVEKAQALIVADDIPEKFHELSLQILDEILKRDLPLIVDAKNSLDRLVFELKERYFICAHEIEDTSDYDALVSKEWSKLTKGKTDIDSLLTLFLCIAMDVPAKTSLPEKTAKSIVKKIREQGLDSQKTIAWIKTTAPHEKQEGLLEDWQEFAEEAQTYLLDDWDTNYSGALRFLQENCHIEKAMKK</sequence>
<keyword evidence="2" id="KW-1185">Reference proteome</keyword>
<gene>
    <name evidence="1" type="ORF">H8K55_11815</name>
</gene>
<reference evidence="1 2" key="1">
    <citation type="submission" date="2020-08" db="EMBL/GenBank/DDBJ databases">
        <title>Novel species isolated from subtropical streams in China.</title>
        <authorList>
            <person name="Lu H."/>
        </authorList>
    </citation>
    <scope>NUCLEOTIDE SEQUENCE [LARGE SCALE GENOMIC DNA]</scope>
    <source>
        <strain evidence="1 2">LX15W</strain>
    </source>
</reference>
<name>A0ABR6YCM0_9BURK</name>
<dbReference type="RefSeq" id="WP_186942276.1">
    <property type="nucleotide sequence ID" value="NZ_JACOGA010000010.1"/>
</dbReference>
<accession>A0ABR6YCM0</accession>
<protein>
    <submittedName>
        <fullName evidence="1">Uncharacterized protein</fullName>
    </submittedName>
</protein>
<comment type="caution">
    <text evidence="1">The sequence shown here is derived from an EMBL/GenBank/DDBJ whole genome shotgun (WGS) entry which is preliminary data.</text>
</comment>
<evidence type="ECO:0000313" key="2">
    <source>
        <dbReference type="Proteomes" id="UP000624279"/>
    </source>
</evidence>
<evidence type="ECO:0000313" key="1">
    <source>
        <dbReference type="EMBL" id="MBC3874277.1"/>
    </source>
</evidence>